<evidence type="ECO:0000313" key="15">
    <source>
        <dbReference type="Proteomes" id="UP000217881"/>
    </source>
</evidence>
<dbReference type="Proteomes" id="UP000234525">
    <property type="component" value="Unassembled WGS sequence"/>
</dbReference>
<keyword evidence="3 5" id="KW-1133">Transmembrane helix</keyword>
<reference evidence="6" key="1">
    <citation type="submission" date="2016-09" db="EMBL/GenBank/DDBJ databases">
        <title>Complete Genome Sequence of Brevibacterium aurantiacum SMQ-1335.</title>
        <authorList>
            <person name="de Melo A.G."/>
            <person name="Labrie S.J."/>
            <person name="Dumaresq J."/>
            <person name="Roberts R.J."/>
            <person name="Tremblay D.M."/>
            <person name="Moineau S."/>
        </authorList>
    </citation>
    <scope>NUCLEOTIDE SEQUENCE</scope>
    <source>
        <strain evidence="6">SMQ-1335</strain>
    </source>
</reference>
<dbReference type="Pfam" id="PF01988">
    <property type="entry name" value="VIT1"/>
    <property type="match status" value="1"/>
</dbReference>
<feature type="transmembrane region" description="Helical" evidence="5">
    <location>
        <begin position="162"/>
        <end position="195"/>
    </location>
</feature>
<evidence type="ECO:0000313" key="7">
    <source>
        <dbReference type="EMBL" id="PCC43046.1"/>
    </source>
</evidence>
<accession>A0A2H1IM29</accession>
<reference evidence="10" key="5">
    <citation type="submission" date="2017-03" db="EMBL/GenBank/DDBJ databases">
        <authorList>
            <person name="Afonso C.L."/>
            <person name="Miller P.J."/>
            <person name="Scott M.A."/>
            <person name="Spackman E."/>
            <person name="Goraichik I."/>
            <person name="Dimitrov K.M."/>
            <person name="Suarez D.L."/>
            <person name="Swayne D.E."/>
        </authorList>
    </citation>
    <scope>NUCLEOTIDE SEQUENCE [LARGE SCALE GENOMIC DNA]</scope>
    <source>
        <strain evidence="11">ATCC 9175</strain>
        <strain evidence="10">CNRZ 920</strain>
    </source>
</reference>
<dbReference type="RefSeq" id="WP_009882288.1">
    <property type="nucleotide sequence ID" value="NZ_AAGP01000006.1"/>
</dbReference>
<evidence type="ECO:0000256" key="1">
    <source>
        <dbReference type="ARBA" id="ARBA00004127"/>
    </source>
</evidence>
<keyword evidence="4 5" id="KW-0472">Membrane</keyword>
<dbReference type="PATRIC" id="fig|1703.10.peg.3755"/>
<dbReference type="Proteomes" id="UP000094793">
    <property type="component" value="Chromosome"/>
</dbReference>
<comment type="subcellular location">
    <subcellularLocation>
        <location evidence="1">Endomembrane system</location>
        <topology evidence="1">Multi-pass membrane protein</topology>
    </subcellularLocation>
</comment>
<keyword evidence="18" id="KW-1185">Reference proteome</keyword>
<dbReference type="CDD" id="cd01044">
    <property type="entry name" value="Ferritin_CCC1_N"/>
    <property type="match status" value="1"/>
</dbReference>
<evidence type="ECO:0000256" key="3">
    <source>
        <dbReference type="ARBA" id="ARBA00022989"/>
    </source>
</evidence>
<evidence type="ECO:0000313" key="10">
    <source>
        <dbReference type="EMBL" id="SMX76267.1"/>
    </source>
</evidence>
<dbReference type="AlphaFoldDB" id="A0A1D7W9A0"/>
<reference evidence="13" key="2">
    <citation type="submission" date="2016-09" db="EMBL/GenBank/DDBJ databases">
        <title>Complete Genome Sequence of Brevibacterium linens SMQ-1335.</title>
        <authorList>
            <person name="de Melo A.G."/>
            <person name="Labrie S.J."/>
            <person name="Dumaresq J."/>
            <person name="Roberts R.J."/>
            <person name="Tremblay D.M."/>
            <person name="Moineau S."/>
        </authorList>
    </citation>
    <scope>NUCLEOTIDE SEQUENCE [LARGE SCALE GENOMIC DNA]</scope>
    <source>
        <strain evidence="13">SMQ-1335</strain>
    </source>
</reference>
<evidence type="ECO:0000313" key="9">
    <source>
        <dbReference type="EMBL" id="PCC54374.1"/>
    </source>
</evidence>
<dbReference type="PANTHER" id="PTHR31851">
    <property type="entry name" value="FE(2+)/MN(2+) TRANSPORTER PCL1"/>
    <property type="match status" value="1"/>
</dbReference>
<evidence type="ECO:0000313" key="11">
    <source>
        <dbReference type="EMBL" id="SMX79234.1"/>
    </source>
</evidence>
<dbReference type="Proteomes" id="UP000234289">
    <property type="component" value="Unassembled WGS sequence"/>
</dbReference>
<dbReference type="EMBL" id="NRGP01000007">
    <property type="protein sequence ID" value="PCC47592.1"/>
    <property type="molecule type" value="Genomic_DNA"/>
</dbReference>
<protein>
    <submittedName>
        <fullName evidence="10">Predicted Fe2+/Mn2+ transporter, VIT1/CCC1 family</fullName>
    </submittedName>
    <submittedName>
        <fullName evidence="7">Rubrerythrin family protein</fullName>
    </submittedName>
</protein>
<dbReference type="EMBL" id="CP017150">
    <property type="protein sequence ID" value="AOP55338.1"/>
    <property type="molecule type" value="Genomic_DNA"/>
</dbReference>
<name>A0A1D7W9A0_BREAU</name>
<dbReference type="CDD" id="cd02433">
    <property type="entry name" value="Nodulin-21_like_2"/>
    <property type="match status" value="1"/>
</dbReference>
<dbReference type="eggNOG" id="COG1814">
    <property type="taxonomic scope" value="Bacteria"/>
</dbReference>
<dbReference type="KEGG" id="blin:BLSMQ_3640"/>
<evidence type="ECO:0000313" key="8">
    <source>
        <dbReference type="EMBL" id="PCC47592.1"/>
    </source>
</evidence>
<dbReference type="EMBL" id="RHFF01000006">
    <property type="protein sequence ID" value="TGD39346.1"/>
    <property type="molecule type" value="Genomic_DNA"/>
</dbReference>
<dbReference type="OrthoDB" id="9789677at2"/>
<feature type="transmembrane region" description="Helical" evidence="5">
    <location>
        <begin position="310"/>
        <end position="334"/>
    </location>
</feature>
<evidence type="ECO:0000313" key="19">
    <source>
        <dbReference type="Proteomes" id="UP000297736"/>
    </source>
</evidence>
<reference evidence="17 18" key="4">
    <citation type="submission" date="2017-03" db="EMBL/GenBank/DDBJ databases">
        <authorList>
            <person name="Monnet C."/>
        </authorList>
    </citation>
    <scope>NUCLEOTIDE SEQUENCE [LARGE SCALE GENOMIC DNA]</scope>
    <source>
        <strain evidence="18">ATCC 9175</strain>
        <strain evidence="17">CNRZ 920</strain>
    </source>
</reference>
<dbReference type="EMBL" id="FXZG01000005">
    <property type="protein sequence ID" value="SMX76267.1"/>
    <property type="molecule type" value="Genomic_DNA"/>
</dbReference>
<proteinExistence type="predicted"/>
<accession>A0A2A3YUN6</accession>
<dbReference type="Proteomes" id="UP000297736">
    <property type="component" value="Unassembled WGS sequence"/>
</dbReference>
<evidence type="ECO:0000256" key="5">
    <source>
        <dbReference type="SAM" id="Phobius"/>
    </source>
</evidence>
<evidence type="ECO:0000256" key="4">
    <source>
        <dbReference type="ARBA" id="ARBA00023136"/>
    </source>
</evidence>
<dbReference type="GeneID" id="60907873"/>
<dbReference type="InterPro" id="IPR008217">
    <property type="entry name" value="Ccc1_fam"/>
</dbReference>
<dbReference type="InterPro" id="IPR039376">
    <property type="entry name" value="Ferritin_CCC1_N"/>
</dbReference>
<evidence type="ECO:0000313" key="12">
    <source>
        <dbReference type="EMBL" id="TGD39346.1"/>
    </source>
</evidence>
<reference evidence="14 15" key="3">
    <citation type="journal article" date="2017" name="Elife">
        <title>Extensive horizontal gene transfer in cheese-associated bacteria.</title>
        <authorList>
            <person name="Bonham K.S."/>
            <person name="Wolfe B.E."/>
            <person name="Dutton R.J."/>
        </authorList>
    </citation>
    <scope>NUCLEOTIDE SEQUENCE [LARGE SCALE GENOMIC DNA]</scope>
    <source>
        <strain evidence="9 15">738_8</strain>
        <strain evidence="8 14">947_7</strain>
        <strain evidence="7 16">962_8</strain>
    </source>
</reference>
<feature type="transmembrane region" description="Helical" evidence="5">
    <location>
        <begin position="346"/>
        <end position="367"/>
    </location>
</feature>
<feature type="transmembrane region" description="Helical" evidence="5">
    <location>
        <begin position="81"/>
        <end position="102"/>
    </location>
</feature>
<dbReference type="EMBL" id="NRGQ01000009">
    <property type="protein sequence ID" value="PCC43046.1"/>
    <property type="molecule type" value="Genomic_DNA"/>
</dbReference>
<evidence type="ECO:0000313" key="16">
    <source>
        <dbReference type="Proteomes" id="UP000218620"/>
    </source>
</evidence>
<evidence type="ECO:0000313" key="13">
    <source>
        <dbReference type="Proteomes" id="UP000094793"/>
    </source>
</evidence>
<evidence type="ECO:0000313" key="6">
    <source>
        <dbReference type="EMBL" id="AOP55338.1"/>
    </source>
</evidence>
<evidence type="ECO:0000256" key="2">
    <source>
        <dbReference type="ARBA" id="ARBA00022692"/>
    </source>
</evidence>
<feature type="transmembrane region" description="Helical" evidence="5">
    <location>
        <begin position="283"/>
        <end position="304"/>
    </location>
</feature>
<dbReference type="EMBL" id="FXZB01000010">
    <property type="protein sequence ID" value="SMX79234.1"/>
    <property type="molecule type" value="Genomic_DNA"/>
</dbReference>
<dbReference type="GO" id="GO:0012505">
    <property type="term" value="C:endomembrane system"/>
    <property type="evidence" value="ECO:0007669"/>
    <property type="project" value="UniProtKB-SubCell"/>
</dbReference>
<evidence type="ECO:0000313" key="18">
    <source>
        <dbReference type="Proteomes" id="UP000234525"/>
    </source>
</evidence>
<dbReference type="EMBL" id="NRHA01000009">
    <property type="protein sequence ID" value="PCC54374.1"/>
    <property type="molecule type" value="Genomic_DNA"/>
</dbReference>
<dbReference type="GO" id="GO:0030026">
    <property type="term" value="P:intracellular manganese ion homeostasis"/>
    <property type="evidence" value="ECO:0007669"/>
    <property type="project" value="InterPro"/>
</dbReference>
<evidence type="ECO:0000313" key="17">
    <source>
        <dbReference type="Proteomes" id="UP000234289"/>
    </source>
</evidence>
<dbReference type="Proteomes" id="UP000217564">
    <property type="component" value="Unassembled WGS sequence"/>
</dbReference>
<gene>
    <name evidence="11" type="ORF">BAUR9175_01749</name>
    <name evidence="10" type="ORF">BAUR920_01197</name>
    <name evidence="6" type="ORF">BLSMQ_3640</name>
    <name evidence="9" type="ORF">CIK59_06480</name>
    <name evidence="8" type="ORF">CIK64_05105</name>
    <name evidence="7" type="ORF">CIK65_09185</name>
    <name evidence="12" type="ORF">EB834_07900</name>
</gene>
<dbReference type="GO" id="GO:0005384">
    <property type="term" value="F:manganese ion transmembrane transporter activity"/>
    <property type="evidence" value="ECO:0007669"/>
    <property type="project" value="InterPro"/>
</dbReference>
<organism evidence="6 13">
    <name type="scientific">Brevibacterium aurantiacum</name>
    <dbReference type="NCBI Taxonomy" id="273384"/>
    <lineage>
        <taxon>Bacteria</taxon>
        <taxon>Bacillati</taxon>
        <taxon>Actinomycetota</taxon>
        <taxon>Actinomycetes</taxon>
        <taxon>Micrococcales</taxon>
        <taxon>Brevibacteriaceae</taxon>
        <taxon>Brevibacterium</taxon>
    </lineage>
</organism>
<sequence length="368" mass="38805">MNNESTAPEARPEPDRRTIRRWQRYLANERLEERVYRNLADRRSGEDREILLALATAESRHQEHWIGLLGEHAQKKRTPDLITLSLAFLGRLFGSVFVLALAQQSETSSPYDDEEAASAEMAADERIHAEVVRALAARSRARLSGNFRAAVFGANDGLVSNLALVLGVGAAGVGNHVILLTGVSGLLAGALSMAAGEYISVRSQRELLDASTPDPESRHALADLNIDANELALVFRARGMDSPEADARAHRTIAAAKNKNVAPQLPSLDSGVDRDELGTGLGASLSSFAFFSSGALIPILPYIFGMSGLPAVFLSAGLVGIALLFTGGTVGLLSGTAPGPRALRQLAVGFGAAAVTYALGLLFGVSAG</sequence>
<evidence type="ECO:0000313" key="14">
    <source>
        <dbReference type="Proteomes" id="UP000217564"/>
    </source>
</evidence>
<reference evidence="12 19" key="6">
    <citation type="submission" date="2018-10" db="EMBL/GenBank/DDBJ databases">
        <title>Brevibacterium genomes from Austrain hard cheese rinds.</title>
        <authorList>
            <person name="Anast J.M."/>
            <person name="Dzieciol M."/>
            <person name="Schultz D.L."/>
            <person name="Mann E."/>
            <person name="Wagner M."/>
            <person name="Schmitz-Esser S."/>
        </authorList>
    </citation>
    <scope>NUCLEOTIDE SEQUENCE [LARGE SCALE GENOMIC DNA]</scope>
    <source>
        <strain evidence="12 19">L261</strain>
    </source>
</reference>
<keyword evidence="2 5" id="KW-0812">Transmembrane</keyword>
<accession>A0A1D7W9A0</accession>
<dbReference type="Proteomes" id="UP000218620">
    <property type="component" value="Unassembled WGS sequence"/>
</dbReference>
<dbReference type="Proteomes" id="UP000217881">
    <property type="component" value="Unassembled WGS sequence"/>
</dbReference>